<comment type="caution">
    <text evidence="3">The sequence shown here is derived from an EMBL/GenBank/DDBJ whole genome shotgun (WGS) entry which is preliminary data.</text>
</comment>
<feature type="compositionally biased region" description="Polar residues" evidence="1">
    <location>
        <begin position="76"/>
        <end position="89"/>
    </location>
</feature>
<gene>
    <name evidence="3" type="ORF">GCM10012287_25630</name>
</gene>
<evidence type="ECO:0000256" key="2">
    <source>
        <dbReference type="SAM" id="Phobius"/>
    </source>
</evidence>
<keyword evidence="2" id="KW-1133">Transmembrane helix</keyword>
<keyword evidence="2" id="KW-0812">Transmembrane</keyword>
<feature type="region of interest" description="Disordered" evidence="1">
    <location>
        <begin position="742"/>
        <end position="841"/>
    </location>
</feature>
<dbReference type="EMBL" id="BMMP01000007">
    <property type="protein sequence ID" value="GGO49093.1"/>
    <property type="molecule type" value="Genomic_DNA"/>
</dbReference>
<dbReference type="InterPro" id="IPR046112">
    <property type="entry name" value="DUF6049"/>
</dbReference>
<organism evidence="3 4">
    <name type="scientific">Streptomyces daqingensis</name>
    <dbReference type="NCBI Taxonomy" id="1472640"/>
    <lineage>
        <taxon>Bacteria</taxon>
        <taxon>Bacillati</taxon>
        <taxon>Actinomycetota</taxon>
        <taxon>Actinomycetes</taxon>
        <taxon>Kitasatosporales</taxon>
        <taxon>Streptomycetaceae</taxon>
        <taxon>Streptomyces</taxon>
    </lineage>
</organism>
<evidence type="ECO:0000313" key="3">
    <source>
        <dbReference type="EMBL" id="GGO49093.1"/>
    </source>
</evidence>
<keyword evidence="4" id="KW-1185">Reference proteome</keyword>
<accession>A0ABQ2MAP3</accession>
<evidence type="ECO:0000313" key="4">
    <source>
        <dbReference type="Proteomes" id="UP000631535"/>
    </source>
</evidence>
<keyword evidence="2" id="KW-0472">Membrane</keyword>
<feature type="compositionally biased region" description="Low complexity" evidence="1">
    <location>
        <begin position="797"/>
        <end position="806"/>
    </location>
</feature>
<feature type="compositionally biased region" description="Gly residues" evidence="1">
    <location>
        <begin position="773"/>
        <end position="784"/>
    </location>
</feature>
<evidence type="ECO:0000256" key="1">
    <source>
        <dbReference type="SAM" id="MobiDB-lite"/>
    </source>
</evidence>
<feature type="region of interest" description="Disordered" evidence="1">
    <location>
        <begin position="575"/>
        <end position="598"/>
    </location>
</feature>
<feature type="compositionally biased region" description="Low complexity" evidence="1">
    <location>
        <begin position="99"/>
        <end position="108"/>
    </location>
</feature>
<dbReference type="Proteomes" id="UP000631535">
    <property type="component" value="Unassembled WGS sequence"/>
</dbReference>
<feature type="transmembrane region" description="Helical" evidence="2">
    <location>
        <begin position="715"/>
        <end position="735"/>
    </location>
</feature>
<reference evidence="4" key="1">
    <citation type="journal article" date="2019" name="Int. J. Syst. Evol. Microbiol.">
        <title>The Global Catalogue of Microorganisms (GCM) 10K type strain sequencing project: providing services to taxonomists for standard genome sequencing and annotation.</title>
        <authorList>
            <consortium name="The Broad Institute Genomics Platform"/>
            <consortium name="The Broad Institute Genome Sequencing Center for Infectious Disease"/>
            <person name="Wu L."/>
            <person name="Ma J."/>
        </authorList>
    </citation>
    <scope>NUCLEOTIDE SEQUENCE [LARGE SCALE GENOMIC DNA]</scope>
    <source>
        <strain evidence="4">CGMCC 4.7178</strain>
    </source>
</reference>
<sequence length="841" mass="88173">MAEAADNKSTPTAAVRRWLRGGVAVVLTSGPLVGGLLAPPVHAAPAQGSAAASTPAAGSAAPAAAPAATGDRKGTGSRTADITIRTLSPATPEKDDTLNVTGTVTNNGRSSISDGQIGLRVGPAAESRGALGQNAKREDYLPGADGDEVKAKEARTKVGSMRPGIRRTFKLKLPVSALKLDSSGVYQLGVTLTGQTRERPYDQILGIERTFLPWQTSDAKNKTGLTYLWPLISRPHMTVRMESDEEQTPVFRDDDLAKELAPGGRLQQMVKLGADLPITWIVDPDLLSTVNAMTEPYRVQKKGGGTRPGKGQAYAKQWLMDLQGAVKGEEIATLPFGDPDLASLAHRGRDVPGALSVLRNANERAVHTVESVLHTKPSTDYAWPAEGAVDPSIVDVATSAGAHNVIARSDSLRDTPLSYTPTSARPIGGGNTALVADAGLSQAFEGDMTQPGATSRAVQRFLSETHTLTAQVPNKQRDILVAPQRMPSTDQVRAMALALSSLQKDGRWAQGTDLSEAAAAKPDPRANRKVPGSRSYPSSLRRQELPTEAYRQLQETDRGVNDFMQILTQDDRVETPFRSSTERAESTSWRGEPEAAKDYRDSTSDYLVGLTKKVQLIQKSPITLSGRSATIPVTVQNNLVQGVDGLELRLKSRRRIGLDVGEAQPVKVDGGHSQSVKFSTTSKANGRAFVEAQLYTKDGKPYGKPMVFQVNVTSITSTVLLVIAGGVLLVVLAGVRMYVTRKRNGGAPGADGTGASPGAGGTEGPGDGDEDGGVPGDEPGGSGHGSEDGSGPEEETATAATAGEPEQGQDPGKPGAPGAPGEDDTGQGSGSASDAGEKVDR</sequence>
<feature type="region of interest" description="Disordered" evidence="1">
    <location>
        <begin position="514"/>
        <end position="547"/>
    </location>
</feature>
<protein>
    <recommendedName>
        <fullName evidence="5">Secreted protein</fullName>
    </recommendedName>
</protein>
<evidence type="ECO:0008006" key="5">
    <source>
        <dbReference type="Google" id="ProtNLM"/>
    </source>
</evidence>
<name>A0ABQ2MAP3_9ACTN</name>
<dbReference type="InterPro" id="IPR013783">
    <property type="entry name" value="Ig-like_fold"/>
</dbReference>
<feature type="region of interest" description="Disordered" evidence="1">
    <location>
        <begin position="52"/>
        <end position="117"/>
    </location>
</feature>
<proteinExistence type="predicted"/>
<dbReference type="Gene3D" id="2.60.40.10">
    <property type="entry name" value="Immunoglobulins"/>
    <property type="match status" value="1"/>
</dbReference>
<dbReference type="RefSeq" id="WP_189037226.1">
    <property type="nucleotide sequence ID" value="NZ_BMMP01000007.1"/>
</dbReference>
<feature type="compositionally biased region" description="Low complexity" evidence="1">
    <location>
        <begin position="52"/>
        <end position="69"/>
    </location>
</feature>
<dbReference type="Pfam" id="PF19516">
    <property type="entry name" value="DUF6049"/>
    <property type="match status" value="1"/>
</dbReference>
<feature type="compositionally biased region" description="Gly residues" evidence="1">
    <location>
        <begin position="746"/>
        <end position="765"/>
    </location>
</feature>